<evidence type="ECO:0000313" key="2">
    <source>
        <dbReference type="EMBL" id="AUD91151.1"/>
    </source>
</evidence>
<reference evidence="2" key="1">
    <citation type="submission" date="2017-05" db="EMBL/GenBank/DDBJ databases">
        <title>Comparative genomics and methylome analysis of the gut commensal Bifidobacterium breve.</title>
        <authorList>
            <person name="Bottacini F."/>
            <person name="Morrissey R."/>
            <person name="Roberts R.J."/>
            <person name="James K."/>
            <person name="van Breen J."/>
            <person name="Egan M."/>
            <person name="Lambert J."/>
            <person name="van Limpt K."/>
            <person name="Stanton C."/>
            <person name="Knol J."/>
            <person name="O' Connell Motherway M."/>
            <person name="van Sinderen D."/>
        </authorList>
    </citation>
    <scope>NUCLEOTIDE SEQUENCE [LARGE SCALE GENOMIC DNA]</scope>
    <source>
        <strain evidence="2">DRBB27</strain>
        <strain evidence="3 5">DRBB29</strain>
    </source>
</reference>
<feature type="compositionally biased region" description="Polar residues" evidence="1">
    <location>
        <begin position="177"/>
        <end position="187"/>
    </location>
</feature>
<protein>
    <submittedName>
        <fullName evidence="2">Uncharacterized protein</fullName>
    </submittedName>
</protein>
<evidence type="ECO:0000256" key="1">
    <source>
        <dbReference type="SAM" id="MobiDB-lite"/>
    </source>
</evidence>
<dbReference type="EMBL" id="CP023198">
    <property type="protein sequence ID" value="AUE18581.1"/>
    <property type="molecule type" value="Genomic_DNA"/>
</dbReference>
<dbReference type="EMBL" id="CP021552">
    <property type="protein sequence ID" value="AUD91151.1"/>
    <property type="molecule type" value="Genomic_DNA"/>
</dbReference>
<evidence type="ECO:0000313" key="4">
    <source>
        <dbReference type="EMBL" id="VWQ16146.1"/>
    </source>
</evidence>
<feature type="compositionally biased region" description="Gly residues" evidence="1">
    <location>
        <begin position="33"/>
        <end position="42"/>
    </location>
</feature>
<feature type="region of interest" description="Disordered" evidence="1">
    <location>
        <begin position="151"/>
        <end position="193"/>
    </location>
</feature>
<name>A0AAD0FGD9_BIFBR</name>
<dbReference type="AlphaFoldDB" id="A0AAD0FGD9"/>
<feature type="compositionally biased region" description="Polar residues" evidence="1">
    <location>
        <begin position="76"/>
        <end position="85"/>
    </location>
</feature>
<evidence type="ECO:0000313" key="5">
    <source>
        <dbReference type="Proteomes" id="UP000232496"/>
    </source>
</evidence>
<dbReference type="Proteomes" id="UP000232496">
    <property type="component" value="Chromosome"/>
</dbReference>
<evidence type="ECO:0000313" key="3">
    <source>
        <dbReference type="EMBL" id="AUE18581.1"/>
    </source>
</evidence>
<feature type="region of interest" description="Disordered" evidence="1">
    <location>
        <begin position="27"/>
        <end position="125"/>
    </location>
</feature>
<sequence length="193" mass="21185">MAVVLHGDQGRLPAALRTIEKAGIAGVRRRPGVSGGRRGPVEGGSRAALPRARAAQHPRRPDEQAQERGRQGAAQTRTQAHQNQHCGRGRQLARRTQCMARRTRRLPQGKDHGQTGSRARQGAQVVVDARTSAPRLLPARPAQPRRDAVRVLRPRHRGGTENRCRRPRTSWKAGPTRLSSARSTTTGDCRKSI</sequence>
<feature type="compositionally biased region" description="Low complexity" evidence="1">
    <location>
        <begin position="43"/>
        <end position="55"/>
    </location>
</feature>
<feature type="compositionally biased region" description="Basic and acidic residues" evidence="1">
    <location>
        <begin position="59"/>
        <end position="70"/>
    </location>
</feature>
<gene>
    <name evidence="4" type="ORF">BIFLH24_00565</name>
    <name evidence="2" type="ORF">DRBB27_1026</name>
    <name evidence="3" type="ORF">DRBB29_1027</name>
</gene>
<proteinExistence type="predicted"/>
<dbReference type="EMBL" id="CABWKB010000002">
    <property type="protein sequence ID" value="VWQ16146.1"/>
    <property type="molecule type" value="Genomic_DNA"/>
</dbReference>
<dbReference type="Proteomes" id="UP000494173">
    <property type="component" value="Unassembled WGS sequence"/>
</dbReference>
<organism evidence="2">
    <name type="scientific">Bifidobacterium breve</name>
    <dbReference type="NCBI Taxonomy" id="1685"/>
    <lineage>
        <taxon>Bacteria</taxon>
        <taxon>Bacillati</taxon>
        <taxon>Actinomycetota</taxon>
        <taxon>Actinomycetes</taxon>
        <taxon>Bifidobacteriales</taxon>
        <taxon>Bifidobacteriaceae</taxon>
        <taxon>Bifidobacterium</taxon>
    </lineage>
</organism>
<accession>A0AAD0FGD9</accession>
<reference evidence="4 6" key="2">
    <citation type="submission" date="2019-10" db="EMBL/GenBank/DDBJ databases">
        <authorList>
            <consortium name="Melissa Lawson"/>
            <person name="O'neill I."/>
        </authorList>
    </citation>
    <scope>NUCLEOTIDE SEQUENCE [LARGE SCALE GENOMIC DNA]</scope>
    <source>
        <strain evidence="4">LH_24</strain>
    </source>
</reference>
<evidence type="ECO:0000313" key="6">
    <source>
        <dbReference type="Proteomes" id="UP000494173"/>
    </source>
</evidence>